<gene>
    <name evidence="2" type="ORF">GUL26_33660</name>
</gene>
<evidence type="ECO:0000313" key="1">
    <source>
        <dbReference type="EMBL" id="ATN45542.1"/>
    </source>
</evidence>
<accession>A0A0C6FG84</accession>
<evidence type="ECO:0000313" key="2">
    <source>
        <dbReference type="EMBL" id="MZZ17218.1"/>
    </source>
</evidence>
<dbReference type="EMBL" id="WXZT01000046">
    <property type="protein sequence ID" value="MZZ17218.1"/>
    <property type="molecule type" value="Genomic_DNA"/>
</dbReference>
<dbReference type="Proteomes" id="UP000644192">
    <property type="component" value="Unassembled WGS sequence"/>
</dbReference>
<evidence type="ECO:0008006" key="3">
    <source>
        <dbReference type="Google" id="ProtNLM"/>
    </source>
</evidence>
<dbReference type="AlphaFoldDB" id="A0A0C6FG84"/>
<dbReference type="GeneID" id="83682092"/>
<dbReference type="EMBL" id="MF168946">
    <property type="protein sequence ID" value="ATN45542.1"/>
    <property type="molecule type" value="Genomic_DNA"/>
</dbReference>
<organism evidence="1">
    <name type="scientific">Pseudomonas aeruginosa</name>
    <dbReference type="NCBI Taxonomy" id="287"/>
    <lineage>
        <taxon>Bacteria</taxon>
        <taxon>Pseudomonadati</taxon>
        <taxon>Pseudomonadota</taxon>
        <taxon>Gammaproteobacteria</taxon>
        <taxon>Pseudomonadales</taxon>
        <taxon>Pseudomonadaceae</taxon>
        <taxon>Pseudomonas</taxon>
    </lineage>
</organism>
<reference evidence="1" key="1">
    <citation type="submission" date="2017-05" db="EMBL/GenBank/DDBJ databases">
        <title>Two decades of blaVIM-2-producing Pseudomonas aeruginosa dissemination: the decisive role of mobile genetic elements and successful clones.</title>
        <authorList>
            <person name="Botelho J."/>
        </authorList>
    </citation>
    <scope>NUCLEOTIDE SEQUENCE</scope>
    <source>
        <strain evidence="1">FFUP_PS_CB5</strain>
    </source>
</reference>
<protein>
    <recommendedName>
        <fullName evidence="3">Apea-like HEPN domain-containing protein</fullName>
    </recommendedName>
</protein>
<sequence>MGLKTELKALVDELDRVHKGATPWSEEAGIPDFITAENGMQRYFTKKAREALGQFSSTLHQNRTLNSVKIEPEAFQKIARQAVADMHASGELSGFDECDQGGLLPKLKLLIEERLASITNEHTHYFPAWTLGMERKSPFSLGPVTFLNRSDWIDSVDFPQQGKDHYLNQPEANHRWKEILKDALQKANDGSSIEGLANAVYSAIVGCPALVKVTVRGYEREFSRKLARLVGKTALDAISLGFGAPECFLQQALQDERLPPAGSDRLVETKGFLWLPGSSLGKRIPSQPPERVRQALDDMTSILPAFAAILDGLLDPSSHPHPKLANRWATALDWFGEGNRELSDAIALAKLGTCLDVLSCGGRNGGICKMVVHLTGTSDDTQVIRGNRPRTLKQLVKDIYDHGRSQILHGTHYDRLESFAAERQYAAYLARIVLIECAVRLQRYGGPDDDGAFSTI</sequence>
<name>A0A0C6FG84_PSEAI</name>
<proteinExistence type="predicted"/>
<reference evidence="2" key="2">
    <citation type="submission" date="2020-01" db="EMBL/GenBank/DDBJ databases">
        <title>Bacteria Cultured from War Wounds Associated with the Conflict in Eastern Ukraine.</title>
        <authorList>
            <person name="Snesrud E."/>
            <person name="Galac M.R."/>
            <person name="Mc Gann P."/>
            <person name="Valentine K."/>
            <person name="Viacheslav K."/>
        </authorList>
    </citation>
    <scope>NUCLEOTIDE SEQUENCE</scope>
    <source>
        <strain evidence="2">VNMU148</strain>
    </source>
</reference>
<dbReference type="RefSeq" id="WP_003158636.1">
    <property type="nucleotide sequence ID" value="NZ_AP014651.1"/>
</dbReference>